<dbReference type="Proteomes" id="UP000800036">
    <property type="component" value="Unassembled WGS sequence"/>
</dbReference>
<feature type="region of interest" description="Disordered" evidence="1">
    <location>
        <begin position="78"/>
        <end position="133"/>
    </location>
</feature>
<evidence type="ECO:0000313" key="3">
    <source>
        <dbReference type="Proteomes" id="UP000800036"/>
    </source>
</evidence>
<keyword evidence="3" id="KW-1185">Reference proteome</keyword>
<name>A0A6A5VJK7_9PLEO</name>
<gene>
    <name evidence="2" type="ORF">BU23DRAFT_564697</name>
</gene>
<proteinExistence type="predicted"/>
<sequence>MATYNLGQEYSGGGVELQGNHSPSSITSSTSEGSKTLQGDSPIGARTVDCSPSAATPISSPVDGGDISAITNSSFWKQGSHFGPHTNPRLEQFSPLAPRDLGSLRPRNGNGFARGSSSGSFSGSGFRSSRTWVSPEAQHQQEFLMIRNAMRRLFKNSEVAKWKLADYTAHKEAILAAQKAALDRALQQKTLEQHLDPIDFDTRKVGSIRKLIPGASMVMTGNTSRVLGMKTIWCLDWENGKDEIAPWPSLTEMKWEGDDRAKTNCGRFLPLPREQGAANIQWHQLHVVEQYVLDRVQCIPTMEDIYAPIEEIEEDKIPEFLNQGLLEALDESI</sequence>
<dbReference type="AlphaFoldDB" id="A0A6A5VJK7"/>
<reference evidence="2" key="1">
    <citation type="journal article" date="2020" name="Stud. Mycol.">
        <title>101 Dothideomycetes genomes: a test case for predicting lifestyles and emergence of pathogens.</title>
        <authorList>
            <person name="Haridas S."/>
            <person name="Albert R."/>
            <person name="Binder M."/>
            <person name="Bloem J."/>
            <person name="Labutti K."/>
            <person name="Salamov A."/>
            <person name="Andreopoulos B."/>
            <person name="Baker S."/>
            <person name="Barry K."/>
            <person name="Bills G."/>
            <person name="Bluhm B."/>
            <person name="Cannon C."/>
            <person name="Castanera R."/>
            <person name="Culley D."/>
            <person name="Daum C."/>
            <person name="Ezra D."/>
            <person name="Gonzalez J."/>
            <person name="Henrissat B."/>
            <person name="Kuo A."/>
            <person name="Liang C."/>
            <person name="Lipzen A."/>
            <person name="Lutzoni F."/>
            <person name="Magnuson J."/>
            <person name="Mondo S."/>
            <person name="Nolan M."/>
            <person name="Ohm R."/>
            <person name="Pangilinan J."/>
            <person name="Park H.-J."/>
            <person name="Ramirez L."/>
            <person name="Alfaro M."/>
            <person name="Sun H."/>
            <person name="Tritt A."/>
            <person name="Yoshinaga Y."/>
            <person name="Zwiers L.-H."/>
            <person name="Turgeon B."/>
            <person name="Goodwin S."/>
            <person name="Spatafora J."/>
            <person name="Crous P."/>
            <person name="Grigoriev I."/>
        </authorList>
    </citation>
    <scope>NUCLEOTIDE SEQUENCE</scope>
    <source>
        <strain evidence="2">CBS 107.79</strain>
    </source>
</reference>
<evidence type="ECO:0000256" key="1">
    <source>
        <dbReference type="SAM" id="MobiDB-lite"/>
    </source>
</evidence>
<dbReference type="EMBL" id="ML976662">
    <property type="protein sequence ID" value="KAF1977833.1"/>
    <property type="molecule type" value="Genomic_DNA"/>
</dbReference>
<accession>A0A6A5VJK7</accession>
<feature type="compositionally biased region" description="Low complexity" evidence="1">
    <location>
        <begin position="107"/>
        <end position="130"/>
    </location>
</feature>
<dbReference type="OrthoDB" id="5305306at2759"/>
<feature type="region of interest" description="Disordered" evidence="1">
    <location>
        <begin position="1"/>
        <end position="64"/>
    </location>
</feature>
<evidence type="ECO:0000313" key="2">
    <source>
        <dbReference type="EMBL" id="KAF1977833.1"/>
    </source>
</evidence>
<organism evidence="2 3">
    <name type="scientific">Bimuria novae-zelandiae CBS 107.79</name>
    <dbReference type="NCBI Taxonomy" id="1447943"/>
    <lineage>
        <taxon>Eukaryota</taxon>
        <taxon>Fungi</taxon>
        <taxon>Dikarya</taxon>
        <taxon>Ascomycota</taxon>
        <taxon>Pezizomycotina</taxon>
        <taxon>Dothideomycetes</taxon>
        <taxon>Pleosporomycetidae</taxon>
        <taxon>Pleosporales</taxon>
        <taxon>Massarineae</taxon>
        <taxon>Didymosphaeriaceae</taxon>
        <taxon>Bimuria</taxon>
    </lineage>
</organism>
<feature type="compositionally biased region" description="Low complexity" evidence="1">
    <location>
        <begin position="22"/>
        <end position="36"/>
    </location>
</feature>
<protein>
    <submittedName>
        <fullName evidence="2">Uncharacterized protein</fullName>
    </submittedName>
</protein>